<protein>
    <recommendedName>
        <fullName evidence="4">DUF4878 domain-containing protein</fullName>
    </recommendedName>
</protein>
<gene>
    <name evidence="2" type="ORF">GCM10007304_39110</name>
</gene>
<reference evidence="2" key="2">
    <citation type="submission" date="2020-09" db="EMBL/GenBank/DDBJ databases">
        <authorList>
            <person name="Sun Q."/>
            <person name="Sedlacek I."/>
        </authorList>
    </citation>
    <scope>NUCLEOTIDE SEQUENCE</scope>
    <source>
        <strain evidence="2">CCM 7905</strain>
    </source>
</reference>
<dbReference type="Proteomes" id="UP000654257">
    <property type="component" value="Unassembled WGS sequence"/>
</dbReference>
<dbReference type="AlphaFoldDB" id="A0A917G3U2"/>
<dbReference type="RefSeq" id="WP_188546556.1">
    <property type="nucleotide sequence ID" value="NZ_BMCU01000004.1"/>
</dbReference>
<evidence type="ECO:0000313" key="2">
    <source>
        <dbReference type="EMBL" id="GGG21467.1"/>
    </source>
</evidence>
<evidence type="ECO:0000313" key="3">
    <source>
        <dbReference type="Proteomes" id="UP000654257"/>
    </source>
</evidence>
<evidence type="ECO:0008006" key="4">
    <source>
        <dbReference type="Google" id="ProtNLM"/>
    </source>
</evidence>
<evidence type="ECO:0000256" key="1">
    <source>
        <dbReference type="SAM" id="Phobius"/>
    </source>
</evidence>
<keyword evidence="1" id="KW-0472">Membrane</keyword>
<dbReference type="EMBL" id="BMCU01000004">
    <property type="protein sequence ID" value="GGG21467.1"/>
    <property type="molecule type" value="Genomic_DNA"/>
</dbReference>
<accession>A0A917G3U2</accession>
<comment type="caution">
    <text evidence="2">The sequence shown here is derived from an EMBL/GenBank/DDBJ whole genome shotgun (WGS) entry which is preliminary data.</text>
</comment>
<keyword evidence="1" id="KW-0812">Transmembrane</keyword>
<name>A0A917G3U2_9NOCA</name>
<sequence>MTPRAMPQKVGPASESAPKPRRRRLWIVSLIVAALVIAGVVVAALLVTTNKGPEPESAESKIRTSVTTFTDALAGGDLAVLRTSTCGDLAGYYTNIPDAEFASVHDSAVAQGNIPMIESIDAVQVTDATAIVQVTASTKSAPTVTSARTFDLEQQGDVWKVCR</sequence>
<reference evidence="2" key="1">
    <citation type="journal article" date="2014" name="Int. J. Syst. Evol. Microbiol.">
        <title>Complete genome sequence of Corynebacterium casei LMG S-19264T (=DSM 44701T), isolated from a smear-ripened cheese.</title>
        <authorList>
            <consortium name="US DOE Joint Genome Institute (JGI-PGF)"/>
            <person name="Walter F."/>
            <person name="Albersmeier A."/>
            <person name="Kalinowski J."/>
            <person name="Ruckert C."/>
        </authorList>
    </citation>
    <scope>NUCLEOTIDE SEQUENCE</scope>
    <source>
        <strain evidence="2">CCM 7905</strain>
    </source>
</reference>
<proteinExistence type="predicted"/>
<feature type="transmembrane region" description="Helical" evidence="1">
    <location>
        <begin position="25"/>
        <end position="47"/>
    </location>
</feature>
<keyword evidence="3" id="KW-1185">Reference proteome</keyword>
<organism evidence="2 3">
    <name type="scientific">Rhodococcoides trifolii</name>
    <dbReference type="NCBI Taxonomy" id="908250"/>
    <lineage>
        <taxon>Bacteria</taxon>
        <taxon>Bacillati</taxon>
        <taxon>Actinomycetota</taxon>
        <taxon>Actinomycetes</taxon>
        <taxon>Mycobacteriales</taxon>
        <taxon>Nocardiaceae</taxon>
        <taxon>Rhodococcoides</taxon>
    </lineage>
</organism>
<keyword evidence="1" id="KW-1133">Transmembrane helix</keyword>